<dbReference type="SUPFAM" id="SSF50370">
    <property type="entry name" value="Ricin B-like lectins"/>
    <property type="match status" value="1"/>
</dbReference>
<dbReference type="InterPro" id="IPR035992">
    <property type="entry name" value="Ricin_B-like_lectins"/>
</dbReference>
<dbReference type="PROSITE" id="PS50231">
    <property type="entry name" value="RICIN_B_LECTIN"/>
    <property type="match status" value="1"/>
</dbReference>
<dbReference type="Pfam" id="PF00652">
    <property type="entry name" value="Ricin_B_lectin"/>
    <property type="match status" value="1"/>
</dbReference>
<evidence type="ECO:0000259" key="1">
    <source>
        <dbReference type="Pfam" id="PF00652"/>
    </source>
</evidence>
<dbReference type="EMBL" id="LNIX01000001">
    <property type="protein sequence ID" value="OXA63433.1"/>
    <property type="molecule type" value="Genomic_DNA"/>
</dbReference>
<evidence type="ECO:0000313" key="3">
    <source>
        <dbReference type="Proteomes" id="UP000198287"/>
    </source>
</evidence>
<dbReference type="AlphaFoldDB" id="A0A226F0X7"/>
<keyword evidence="3" id="KW-1185">Reference proteome</keyword>
<dbReference type="Gene3D" id="2.80.10.50">
    <property type="match status" value="1"/>
</dbReference>
<sequence>MNYITSLVFCTTFSLPEFVKSDISRGTAITITNYGSKNAFTSRAHPGIVAEISDGSVFFVWLYNSVETIANYDNKTTSGKHVCITDNTLEKYVTLEPCDATNRGQIWNFAKQKKNGTFTIKNLRSKRCLNNNQDTIIVERKVCIHEDDGPNIYQKWRVEPYV</sequence>
<feature type="domain" description="Ricin B lectin" evidence="1">
    <location>
        <begin position="73"/>
        <end position="156"/>
    </location>
</feature>
<dbReference type="Proteomes" id="UP000198287">
    <property type="component" value="Unassembled WGS sequence"/>
</dbReference>
<evidence type="ECO:0000313" key="2">
    <source>
        <dbReference type="EMBL" id="OXA63433.1"/>
    </source>
</evidence>
<name>A0A226F0X7_FOLCA</name>
<proteinExistence type="predicted"/>
<gene>
    <name evidence="2" type="ORF">Fcan01_00520</name>
</gene>
<comment type="caution">
    <text evidence="2">The sequence shown here is derived from an EMBL/GenBank/DDBJ whole genome shotgun (WGS) entry which is preliminary data.</text>
</comment>
<accession>A0A226F0X7</accession>
<protein>
    <recommendedName>
        <fullName evidence="1">Ricin B lectin domain-containing protein</fullName>
    </recommendedName>
</protein>
<reference evidence="2 3" key="1">
    <citation type="submission" date="2015-12" db="EMBL/GenBank/DDBJ databases">
        <title>The genome of Folsomia candida.</title>
        <authorList>
            <person name="Faddeeva A."/>
            <person name="Derks M.F."/>
            <person name="Anvar Y."/>
            <person name="Smit S."/>
            <person name="Van Straalen N."/>
            <person name="Roelofs D."/>
        </authorList>
    </citation>
    <scope>NUCLEOTIDE SEQUENCE [LARGE SCALE GENOMIC DNA]</scope>
    <source>
        <strain evidence="2 3">VU population</strain>
        <tissue evidence="2">Whole body</tissue>
    </source>
</reference>
<dbReference type="InterPro" id="IPR000772">
    <property type="entry name" value="Ricin_B_lectin"/>
</dbReference>
<organism evidence="2 3">
    <name type="scientific">Folsomia candida</name>
    <name type="common">Springtail</name>
    <dbReference type="NCBI Taxonomy" id="158441"/>
    <lineage>
        <taxon>Eukaryota</taxon>
        <taxon>Metazoa</taxon>
        <taxon>Ecdysozoa</taxon>
        <taxon>Arthropoda</taxon>
        <taxon>Hexapoda</taxon>
        <taxon>Collembola</taxon>
        <taxon>Entomobryomorpha</taxon>
        <taxon>Isotomoidea</taxon>
        <taxon>Isotomidae</taxon>
        <taxon>Proisotominae</taxon>
        <taxon>Folsomia</taxon>
    </lineage>
</organism>